<keyword evidence="3" id="KW-0804">Transcription</keyword>
<evidence type="ECO:0000313" key="5">
    <source>
        <dbReference type="EMBL" id="TDE24069.1"/>
    </source>
</evidence>
<accession>A0A4R5E4X7</accession>
<feature type="domain" description="HTH araC/xylS-type" evidence="4">
    <location>
        <begin position="224"/>
        <end position="322"/>
    </location>
</feature>
<dbReference type="PROSITE" id="PS01124">
    <property type="entry name" value="HTH_ARAC_FAMILY_2"/>
    <property type="match status" value="1"/>
</dbReference>
<proteinExistence type="predicted"/>
<comment type="caution">
    <text evidence="5">The sequence shown here is derived from an EMBL/GenBank/DDBJ whole genome shotgun (WGS) entry which is preliminary data.</text>
</comment>
<evidence type="ECO:0000313" key="6">
    <source>
        <dbReference type="Proteomes" id="UP000295136"/>
    </source>
</evidence>
<dbReference type="InterPro" id="IPR032687">
    <property type="entry name" value="AraC-type_N"/>
</dbReference>
<evidence type="ECO:0000256" key="3">
    <source>
        <dbReference type="ARBA" id="ARBA00023163"/>
    </source>
</evidence>
<gene>
    <name evidence="5" type="ORF">E1295_45485</name>
</gene>
<dbReference type="Pfam" id="PF12625">
    <property type="entry name" value="Arabinose_bd"/>
    <property type="match status" value="1"/>
</dbReference>
<keyword evidence="1" id="KW-0805">Transcription regulation</keyword>
<organism evidence="5 6">
    <name type="scientific">Nonomuraea mesophila</name>
    <dbReference type="NCBI Taxonomy" id="2530382"/>
    <lineage>
        <taxon>Bacteria</taxon>
        <taxon>Bacillati</taxon>
        <taxon>Actinomycetota</taxon>
        <taxon>Actinomycetes</taxon>
        <taxon>Streptosporangiales</taxon>
        <taxon>Streptosporangiaceae</taxon>
        <taxon>Nonomuraea</taxon>
    </lineage>
</organism>
<dbReference type="PANTHER" id="PTHR47894">
    <property type="entry name" value="HTH-TYPE TRANSCRIPTIONAL REGULATOR GADX"/>
    <property type="match status" value="1"/>
</dbReference>
<dbReference type="SMART" id="SM00342">
    <property type="entry name" value="HTH_ARAC"/>
    <property type="match status" value="1"/>
</dbReference>
<evidence type="ECO:0000259" key="4">
    <source>
        <dbReference type="PROSITE" id="PS01124"/>
    </source>
</evidence>
<dbReference type="GO" id="GO:0000976">
    <property type="term" value="F:transcription cis-regulatory region binding"/>
    <property type="evidence" value="ECO:0007669"/>
    <property type="project" value="TreeGrafter"/>
</dbReference>
<dbReference type="PANTHER" id="PTHR47894:SF1">
    <property type="entry name" value="HTH-TYPE TRANSCRIPTIONAL REGULATOR VQSM"/>
    <property type="match status" value="1"/>
</dbReference>
<dbReference type="Proteomes" id="UP000295136">
    <property type="component" value="Unassembled WGS sequence"/>
</dbReference>
<evidence type="ECO:0000256" key="2">
    <source>
        <dbReference type="ARBA" id="ARBA00023125"/>
    </source>
</evidence>
<dbReference type="InterPro" id="IPR009057">
    <property type="entry name" value="Homeodomain-like_sf"/>
</dbReference>
<name>A0A4R5E4X7_9ACTN</name>
<dbReference type="EMBL" id="SMLD01000259">
    <property type="protein sequence ID" value="TDE24069.1"/>
    <property type="molecule type" value="Genomic_DNA"/>
</dbReference>
<dbReference type="AlphaFoldDB" id="A0A4R5E4X7"/>
<dbReference type="GO" id="GO:0005829">
    <property type="term" value="C:cytosol"/>
    <property type="evidence" value="ECO:0007669"/>
    <property type="project" value="TreeGrafter"/>
</dbReference>
<dbReference type="Gene3D" id="1.10.10.60">
    <property type="entry name" value="Homeodomain-like"/>
    <property type="match status" value="1"/>
</dbReference>
<keyword evidence="6" id="KW-1185">Reference proteome</keyword>
<reference evidence="5 6" key="1">
    <citation type="submission" date="2019-03" db="EMBL/GenBank/DDBJ databases">
        <title>Draft genome sequences of novel Actinobacteria.</title>
        <authorList>
            <person name="Sahin N."/>
            <person name="Ay H."/>
            <person name="Saygin H."/>
        </authorList>
    </citation>
    <scope>NUCLEOTIDE SEQUENCE [LARGE SCALE GENOMIC DNA]</scope>
    <source>
        <strain evidence="5 6">6K102</strain>
    </source>
</reference>
<dbReference type="InterPro" id="IPR018060">
    <property type="entry name" value="HTH_AraC"/>
</dbReference>
<sequence>MPANGVAIQFVRAAVDSTGTAGPDVRRTLAGPGATHVGCARTVEMMRDLWRSSGDELLRLGPRPIPPGTFRMISLGLIHAPDLRAALGRLTEFASITTGFTRSRLVVGHTTCRVEIAAEPGVHVPQLAAEIVLALVHRFPAWLVARRITPSRLELPFPEPAHSDAYVPVFGRMPVFGAPAVSISFDAHHLTAPVVREEADLLRYLSRWPADLINHRDYATTTAARVRAVLERGGPGERTRADDVAARLSISPQHMRRLLRQEGTSFQRIREEVLRDVAVASLERGGESVEQISWRLGFSEPSAFRRAFTRWVGSPPGEYRTRHTV</sequence>
<evidence type="ECO:0000256" key="1">
    <source>
        <dbReference type="ARBA" id="ARBA00023015"/>
    </source>
</evidence>
<dbReference type="GO" id="GO:0003700">
    <property type="term" value="F:DNA-binding transcription factor activity"/>
    <property type="evidence" value="ECO:0007669"/>
    <property type="project" value="InterPro"/>
</dbReference>
<dbReference type="Pfam" id="PF12833">
    <property type="entry name" value="HTH_18"/>
    <property type="match status" value="1"/>
</dbReference>
<protein>
    <submittedName>
        <fullName evidence="5">AraC family transcriptional regulator</fullName>
    </submittedName>
</protein>
<dbReference type="SUPFAM" id="SSF46689">
    <property type="entry name" value="Homeodomain-like"/>
    <property type="match status" value="1"/>
</dbReference>
<keyword evidence="2" id="KW-0238">DNA-binding</keyword>
<dbReference type="RefSeq" id="WP_132641208.1">
    <property type="nucleotide sequence ID" value="NZ_SMLD01000259.1"/>
</dbReference>